<dbReference type="AlphaFoldDB" id="A0A379LIX1"/>
<organism evidence="1 2">
    <name type="scientific">Psychrobacter phenylpyruvicus</name>
    <dbReference type="NCBI Taxonomy" id="29432"/>
    <lineage>
        <taxon>Bacteria</taxon>
        <taxon>Pseudomonadati</taxon>
        <taxon>Pseudomonadota</taxon>
        <taxon>Gammaproteobacteria</taxon>
        <taxon>Moraxellales</taxon>
        <taxon>Moraxellaceae</taxon>
        <taxon>Psychrobacter</taxon>
    </lineage>
</organism>
<evidence type="ECO:0008006" key="3">
    <source>
        <dbReference type="Google" id="ProtNLM"/>
    </source>
</evidence>
<evidence type="ECO:0000313" key="1">
    <source>
        <dbReference type="EMBL" id="SUD89857.1"/>
    </source>
</evidence>
<gene>
    <name evidence="1" type="ORF">NCTC10526_00163</name>
</gene>
<sequence length="484" mass="57351">MSTRKILILGNGFDLAHFLPTKYEHFIHAMRVIEDSEENIELSFNQLFESLIEEEKQLLEQRTKEIEDSDIEKGLKKKEIDQLIENYFLHCTEKLYKTNEFVLDVNEVNYLKNKLSSNGWFQYFKYYSNSGIETWIDFENEMATVLKSLCFLIDELEVNPKLFFTSSNRTDLSHSYISDELFQDNHFRTYPLLQSILNNFSIVEHYKSSGVNALIVKPEFIKSHYQHPISVSPSKILKYLEKQLKDFIEIFSTYIEFIERFKPKKTFEAPKILQTDLEAIYSFNYSNTVGRLYNQKNIHYLHGKAGEKEQNKIVLGISDLQHSLLEDEKAYGFVKYYQKLVNNTDYLFLKPKSIITEIESRKVNGTKDRSFWHPIEIYIWGHSLDSSDRDYIEEIFSFNQGKDTSIRVVIYFYNSPHQQLANLIYILGREIVETWMKNDWLEFIKMPNIYKLNFEEGYSDKVSKFSETIDEPIKKAKPLPVYFG</sequence>
<dbReference type="EMBL" id="UGVC01000001">
    <property type="protein sequence ID" value="SUD89857.1"/>
    <property type="molecule type" value="Genomic_DNA"/>
</dbReference>
<dbReference type="Proteomes" id="UP000254123">
    <property type="component" value="Unassembled WGS sequence"/>
</dbReference>
<reference evidence="1 2" key="1">
    <citation type="submission" date="2018-06" db="EMBL/GenBank/DDBJ databases">
        <authorList>
            <consortium name="Pathogen Informatics"/>
            <person name="Doyle S."/>
        </authorList>
    </citation>
    <scope>NUCLEOTIDE SEQUENCE [LARGE SCALE GENOMIC DNA]</scope>
    <source>
        <strain evidence="1 2">NCTC10526</strain>
    </source>
</reference>
<protein>
    <recommendedName>
        <fullName evidence="3">Bacteriophage abortive infection AbiH</fullName>
    </recommendedName>
</protein>
<proteinExistence type="predicted"/>
<name>A0A379LIX1_9GAMM</name>
<dbReference type="InterPro" id="IPR025935">
    <property type="entry name" value="AbiH"/>
</dbReference>
<evidence type="ECO:0000313" key="2">
    <source>
        <dbReference type="Proteomes" id="UP000254123"/>
    </source>
</evidence>
<dbReference type="RefSeq" id="WP_028858642.1">
    <property type="nucleotide sequence ID" value="NZ_CAJHAQ010000001.1"/>
</dbReference>
<dbReference type="Pfam" id="PF14253">
    <property type="entry name" value="AbiH"/>
    <property type="match status" value="1"/>
</dbReference>
<accession>A0A379LIX1</accession>
<keyword evidence="2" id="KW-1185">Reference proteome</keyword>